<reference evidence="8 9" key="1">
    <citation type="journal article" date="2018" name="Nat. Genet.">
        <title>The Rosa genome provides new insights in the design of modern roses.</title>
        <authorList>
            <person name="Bendahmane M."/>
        </authorList>
    </citation>
    <scope>NUCLEOTIDE SEQUENCE [LARGE SCALE GENOMIC DNA]</scope>
    <source>
        <strain evidence="9">cv. Old Blush</strain>
    </source>
</reference>
<accession>A0A2P6SIX2</accession>
<dbReference type="GO" id="GO:0005634">
    <property type="term" value="C:nucleus"/>
    <property type="evidence" value="ECO:0007669"/>
    <property type="project" value="UniProtKB-SubCell"/>
</dbReference>
<dbReference type="OrthoDB" id="1150527at2759"/>
<feature type="compositionally biased region" description="Polar residues" evidence="6">
    <location>
        <begin position="174"/>
        <end position="188"/>
    </location>
</feature>
<sequence length="489" mass="55716">MSRDKTTPLSVRVGFRFLPTEEELVNHYLKKKIHGGNDSEINQIIPEIDLCKYEPAELPALLGTETDMEWFFFTRKAYKYNKSSRSNRSTKKGYWKISGKERGIKARRSKAVIGMKKTLTFYQGRVPKSKKTSWVIHEYYLPGNGVIQKQAQGDFVICRLKIRSDKKDSLVRNEGQSGSASVSEMNQEGNEELLFHQPQPQDCCSSALRSPVSQELEAVLQTNNTNDDCNELQSPFGDSDSCHQDGNEVSTCDEYETLYDVFPQLRDPPEENLDSLFGPHQPQDYCPSILQSPIYTKLWYVPHPLQPQDYCPSILQSPIYTKLGDVPHPLQPQDYEPSKLQSPIYTKLGNVPDANLYCGECNNWQSAIMKKISTDEVHIPFRQIMSNSENQATDYRILEVHHPQIKENLESVVYPFQPQDSTLQPLMYTKFGDALHNIECNELQSSFGDTDSSLTRFLNTNFAYQDGFKESNLPNSLGMVYHGDSGVSN</sequence>
<dbReference type="Pfam" id="PF02365">
    <property type="entry name" value="NAM"/>
    <property type="match status" value="1"/>
</dbReference>
<evidence type="ECO:0000256" key="1">
    <source>
        <dbReference type="ARBA" id="ARBA00004123"/>
    </source>
</evidence>
<proteinExistence type="predicted"/>
<organism evidence="8 9">
    <name type="scientific">Rosa chinensis</name>
    <name type="common">China rose</name>
    <dbReference type="NCBI Taxonomy" id="74649"/>
    <lineage>
        <taxon>Eukaryota</taxon>
        <taxon>Viridiplantae</taxon>
        <taxon>Streptophyta</taxon>
        <taxon>Embryophyta</taxon>
        <taxon>Tracheophyta</taxon>
        <taxon>Spermatophyta</taxon>
        <taxon>Magnoliopsida</taxon>
        <taxon>eudicotyledons</taxon>
        <taxon>Gunneridae</taxon>
        <taxon>Pentapetalae</taxon>
        <taxon>rosids</taxon>
        <taxon>fabids</taxon>
        <taxon>Rosales</taxon>
        <taxon>Rosaceae</taxon>
        <taxon>Rosoideae</taxon>
        <taxon>Rosoideae incertae sedis</taxon>
        <taxon>Rosa</taxon>
    </lineage>
</organism>
<feature type="region of interest" description="Disordered" evidence="6">
    <location>
        <begin position="169"/>
        <end position="189"/>
    </location>
</feature>
<evidence type="ECO:0000313" key="9">
    <source>
        <dbReference type="Proteomes" id="UP000238479"/>
    </source>
</evidence>
<evidence type="ECO:0000256" key="2">
    <source>
        <dbReference type="ARBA" id="ARBA00023015"/>
    </source>
</evidence>
<dbReference type="STRING" id="74649.A0A2P6SIX2"/>
<dbReference type="Proteomes" id="UP000238479">
    <property type="component" value="Chromosome 1"/>
</dbReference>
<keyword evidence="4" id="KW-0804">Transcription</keyword>
<dbReference type="InterPro" id="IPR003441">
    <property type="entry name" value="NAC-dom"/>
</dbReference>
<comment type="caution">
    <text evidence="8">The sequence shown here is derived from an EMBL/GenBank/DDBJ whole genome shotgun (WGS) entry which is preliminary data.</text>
</comment>
<evidence type="ECO:0000256" key="3">
    <source>
        <dbReference type="ARBA" id="ARBA00023125"/>
    </source>
</evidence>
<protein>
    <submittedName>
        <fullName evidence="8">Putative transcription factor NAM family</fullName>
    </submittedName>
</protein>
<evidence type="ECO:0000256" key="5">
    <source>
        <dbReference type="ARBA" id="ARBA00023242"/>
    </source>
</evidence>
<keyword evidence="5" id="KW-0539">Nucleus</keyword>
<dbReference type="PANTHER" id="PTHR31989">
    <property type="entry name" value="NAC DOMAIN-CONTAINING PROTEIN 82-RELATED"/>
    <property type="match status" value="1"/>
</dbReference>
<dbReference type="GO" id="GO:0006355">
    <property type="term" value="P:regulation of DNA-templated transcription"/>
    <property type="evidence" value="ECO:0007669"/>
    <property type="project" value="InterPro"/>
</dbReference>
<evidence type="ECO:0000256" key="6">
    <source>
        <dbReference type="SAM" id="MobiDB-lite"/>
    </source>
</evidence>
<evidence type="ECO:0000259" key="7">
    <source>
        <dbReference type="PROSITE" id="PS51005"/>
    </source>
</evidence>
<keyword evidence="9" id="KW-1185">Reference proteome</keyword>
<comment type="subcellular location">
    <subcellularLocation>
        <location evidence="1">Nucleus</location>
    </subcellularLocation>
</comment>
<keyword evidence="3" id="KW-0238">DNA-binding</keyword>
<dbReference type="InterPro" id="IPR036093">
    <property type="entry name" value="NAC_dom_sf"/>
</dbReference>
<name>A0A2P6SIX2_ROSCH</name>
<dbReference type="Gene3D" id="2.170.150.80">
    <property type="entry name" value="NAC domain"/>
    <property type="match status" value="1"/>
</dbReference>
<gene>
    <name evidence="8" type="ORF">RchiOBHm_Chr1g0361551</name>
</gene>
<dbReference type="AlphaFoldDB" id="A0A2P6SIX2"/>
<dbReference type="EMBL" id="PDCK01000039">
    <property type="protein sequence ID" value="PRQ58641.1"/>
    <property type="molecule type" value="Genomic_DNA"/>
</dbReference>
<dbReference type="SUPFAM" id="SSF101941">
    <property type="entry name" value="NAC domain"/>
    <property type="match status" value="1"/>
</dbReference>
<dbReference type="PROSITE" id="PS51005">
    <property type="entry name" value="NAC"/>
    <property type="match status" value="1"/>
</dbReference>
<dbReference type="GO" id="GO:0003677">
    <property type="term" value="F:DNA binding"/>
    <property type="evidence" value="ECO:0007669"/>
    <property type="project" value="UniProtKB-KW"/>
</dbReference>
<evidence type="ECO:0000313" key="8">
    <source>
        <dbReference type="EMBL" id="PRQ58641.1"/>
    </source>
</evidence>
<evidence type="ECO:0000256" key="4">
    <source>
        <dbReference type="ARBA" id="ARBA00023163"/>
    </source>
</evidence>
<dbReference type="OMA" id="PQDYCPS"/>
<dbReference type="Gramene" id="PRQ58641">
    <property type="protein sequence ID" value="PRQ58641"/>
    <property type="gene ID" value="RchiOBHm_Chr1g0361551"/>
</dbReference>
<keyword evidence="2" id="KW-0805">Transcription regulation</keyword>
<feature type="domain" description="NAC" evidence="7">
    <location>
        <begin position="11"/>
        <end position="163"/>
    </location>
</feature>